<sequence>MTADSVQAEQVRSVRYCSIFILGATALGLFAHATRGEVFPKPLFSDPNYHGSCDPEVFYDREADEWLIFYTGRRALRAAGGVAAGCPIGVARSKDLHEWKFAGYCRFDGHDDVPDAEHTYWAPAVVRHGDSLHMFVTYRGTSEGFWGGEPEGIRHYVADPKSPLDWQYADLAVAGPEAIDAGLIRLPGRWRLYYRDLSPRTPKGVTTYVAESTDLMTWNTLGPAVGDVNDRRVTGYGYQEAPFPFQWRGQTWLLTDPAGPPIAAYRLDADGAWRHAGVLLDVPGTHATDRSFGRHPSVAVLGDRALVFYHCEPHRDYSKPYPEQPIANRRCYLQVGELHEESGMLSVSRGLITLTGQESVPESELP</sequence>
<dbReference type="Gene3D" id="2.115.10.20">
    <property type="entry name" value="Glycosyl hydrolase domain, family 43"/>
    <property type="match status" value="1"/>
</dbReference>
<evidence type="ECO:0000256" key="4">
    <source>
        <dbReference type="RuleBase" id="RU361187"/>
    </source>
</evidence>
<dbReference type="GO" id="GO:0004553">
    <property type="term" value="F:hydrolase activity, hydrolyzing O-glycosyl compounds"/>
    <property type="evidence" value="ECO:0007669"/>
    <property type="project" value="InterPro"/>
</dbReference>
<dbReference type="Proteomes" id="UP000317429">
    <property type="component" value="Chromosome"/>
</dbReference>
<keyword evidence="3 4" id="KW-0326">Glycosidase</keyword>
<evidence type="ECO:0000313" key="5">
    <source>
        <dbReference type="EMBL" id="QDU89620.1"/>
    </source>
</evidence>
<dbReference type="EMBL" id="CP036291">
    <property type="protein sequence ID" value="QDU89620.1"/>
    <property type="molecule type" value="Genomic_DNA"/>
</dbReference>
<dbReference type="SUPFAM" id="SSF75005">
    <property type="entry name" value="Arabinanase/levansucrase/invertase"/>
    <property type="match status" value="1"/>
</dbReference>
<dbReference type="InterPro" id="IPR023296">
    <property type="entry name" value="Glyco_hydro_beta-prop_sf"/>
</dbReference>
<gene>
    <name evidence="5" type="ORF">Pla175_30130</name>
</gene>
<evidence type="ECO:0000256" key="3">
    <source>
        <dbReference type="ARBA" id="ARBA00023295"/>
    </source>
</evidence>
<evidence type="ECO:0000256" key="2">
    <source>
        <dbReference type="ARBA" id="ARBA00022801"/>
    </source>
</evidence>
<dbReference type="KEGG" id="pnd:Pla175_30130"/>
<dbReference type="InterPro" id="IPR006710">
    <property type="entry name" value="Glyco_hydro_43"/>
</dbReference>
<comment type="similarity">
    <text evidence="1 4">Belongs to the glycosyl hydrolase 43 family.</text>
</comment>
<proteinExistence type="inferred from homology"/>
<protein>
    <submittedName>
        <fullName evidence="5">Glycosyl hydrolases family 43</fullName>
    </submittedName>
</protein>
<dbReference type="Pfam" id="PF04616">
    <property type="entry name" value="Glyco_hydro_43"/>
    <property type="match status" value="1"/>
</dbReference>
<dbReference type="OrthoDB" id="9759709at2"/>
<dbReference type="GO" id="GO:0005975">
    <property type="term" value="P:carbohydrate metabolic process"/>
    <property type="evidence" value="ECO:0007669"/>
    <property type="project" value="InterPro"/>
</dbReference>
<accession>A0A518DDR6</accession>
<reference evidence="5 6" key="1">
    <citation type="submission" date="2019-02" db="EMBL/GenBank/DDBJ databases">
        <title>Deep-cultivation of Planctomycetes and their phenomic and genomic characterization uncovers novel biology.</title>
        <authorList>
            <person name="Wiegand S."/>
            <person name="Jogler M."/>
            <person name="Boedeker C."/>
            <person name="Pinto D."/>
            <person name="Vollmers J."/>
            <person name="Rivas-Marin E."/>
            <person name="Kohn T."/>
            <person name="Peeters S.H."/>
            <person name="Heuer A."/>
            <person name="Rast P."/>
            <person name="Oberbeckmann S."/>
            <person name="Bunk B."/>
            <person name="Jeske O."/>
            <person name="Meyerdierks A."/>
            <person name="Storesund J.E."/>
            <person name="Kallscheuer N."/>
            <person name="Luecker S."/>
            <person name="Lage O.M."/>
            <person name="Pohl T."/>
            <person name="Merkel B.J."/>
            <person name="Hornburger P."/>
            <person name="Mueller R.-W."/>
            <person name="Bruemmer F."/>
            <person name="Labrenz M."/>
            <person name="Spormann A.M."/>
            <person name="Op den Camp H."/>
            <person name="Overmann J."/>
            <person name="Amann R."/>
            <person name="Jetten M.S.M."/>
            <person name="Mascher T."/>
            <person name="Medema M.H."/>
            <person name="Devos D.P."/>
            <person name="Kaster A.-K."/>
            <person name="Ovreas L."/>
            <person name="Rohde M."/>
            <person name="Galperin M.Y."/>
            <person name="Jogler C."/>
        </authorList>
    </citation>
    <scope>NUCLEOTIDE SEQUENCE [LARGE SCALE GENOMIC DNA]</scope>
    <source>
        <strain evidence="5 6">Pla175</strain>
    </source>
</reference>
<organism evidence="5 6">
    <name type="scientific">Pirellulimonas nuda</name>
    <dbReference type="NCBI Taxonomy" id="2528009"/>
    <lineage>
        <taxon>Bacteria</taxon>
        <taxon>Pseudomonadati</taxon>
        <taxon>Planctomycetota</taxon>
        <taxon>Planctomycetia</taxon>
        <taxon>Pirellulales</taxon>
        <taxon>Lacipirellulaceae</taxon>
        <taxon>Pirellulimonas</taxon>
    </lineage>
</organism>
<dbReference type="AlphaFoldDB" id="A0A518DDR6"/>
<keyword evidence="6" id="KW-1185">Reference proteome</keyword>
<dbReference type="RefSeq" id="WP_145286506.1">
    <property type="nucleotide sequence ID" value="NZ_CP036291.1"/>
</dbReference>
<evidence type="ECO:0000256" key="1">
    <source>
        <dbReference type="ARBA" id="ARBA00009865"/>
    </source>
</evidence>
<evidence type="ECO:0000313" key="6">
    <source>
        <dbReference type="Proteomes" id="UP000317429"/>
    </source>
</evidence>
<keyword evidence="2 4" id="KW-0378">Hydrolase</keyword>
<name>A0A518DDR6_9BACT</name>